<dbReference type="CDD" id="cd12914">
    <property type="entry name" value="PDC1_DGC_like"/>
    <property type="match status" value="1"/>
</dbReference>
<keyword evidence="3" id="KW-0812">Transmembrane</keyword>
<keyword evidence="3" id="KW-1133">Transmembrane helix</keyword>
<dbReference type="PANTHER" id="PTHR45138:SF9">
    <property type="entry name" value="DIGUANYLATE CYCLASE DGCM-RELATED"/>
    <property type="match status" value="1"/>
</dbReference>
<keyword evidence="3" id="KW-0472">Membrane</keyword>
<proteinExistence type="predicted"/>
<dbReference type="SMART" id="SM00267">
    <property type="entry name" value="GGDEF"/>
    <property type="match status" value="1"/>
</dbReference>
<keyword evidence="6" id="KW-1185">Reference proteome</keyword>
<evidence type="ECO:0000313" key="6">
    <source>
        <dbReference type="Proteomes" id="UP000305267"/>
    </source>
</evidence>
<dbReference type="GO" id="GO:0043709">
    <property type="term" value="P:cell adhesion involved in single-species biofilm formation"/>
    <property type="evidence" value="ECO:0007669"/>
    <property type="project" value="TreeGrafter"/>
</dbReference>
<evidence type="ECO:0000313" key="5">
    <source>
        <dbReference type="EMBL" id="TNC05172.1"/>
    </source>
</evidence>
<dbReference type="Pfam" id="PF00990">
    <property type="entry name" value="GGDEF"/>
    <property type="match status" value="1"/>
</dbReference>
<dbReference type="Proteomes" id="UP000305267">
    <property type="component" value="Unassembled WGS sequence"/>
</dbReference>
<feature type="domain" description="GGDEF" evidence="4">
    <location>
        <begin position="376"/>
        <end position="512"/>
    </location>
</feature>
<comment type="caution">
    <text evidence="5">The sequence shown here is derived from an EMBL/GenBank/DDBJ whole genome shotgun (WGS) entry which is preliminary data.</text>
</comment>
<evidence type="ECO:0000256" key="1">
    <source>
        <dbReference type="ARBA" id="ARBA00012528"/>
    </source>
</evidence>
<dbReference type="InterPro" id="IPR050469">
    <property type="entry name" value="Diguanylate_Cyclase"/>
</dbReference>
<dbReference type="Gene3D" id="3.30.450.20">
    <property type="entry name" value="PAS domain"/>
    <property type="match status" value="2"/>
</dbReference>
<evidence type="ECO:0000259" key="4">
    <source>
        <dbReference type="PROSITE" id="PS50887"/>
    </source>
</evidence>
<dbReference type="OrthoDB" id="9812260at2"/>
<dbReference type="InterPro" id="IPR054327">
    <property type="entry name" value="His-kinase-like_sensor"/>
</dbReference>
<dbReference type="InterPro" id="IPR029787">
    <property type="entry name" value="Nucleotide_cyclase"/>
</dbReference>
<dbReference type="GO" id="GO:1902201">
    <property type="term" value="P:negative regulation of bacterial-type flagellum-dependent cell motility"/>
    <property type="evidence" value="ECO:0007669"/>
    <property type="project" value="TreeGrafter"/>
</dbReference>
<dbReference type="GO" id="GO:0052621">
    <property type="term" value="F:diguanylate cyclase activity"/>
    <property type="evidence" value="ECO:0007669"/>
    <property type="project" value="UniProtKB-EC"/>
</dbReference>
<dbReference type="InterPro" id="IPR000160">
    <property type="entry name" value="GGDEF_dom"/>
</dbReference>
<dbReference type="CDD" id="cd01949">
    <property type="entry name" value="GGDEF"/>
    <property type="match status" value="1"/>
</dbReference>
<gene>
    <name evidence="5" type="ORF">FF100_36085</name>
</gene>
<dbReference type="InterPro" id="IPR043128">
    <property type="entry name" value="Rev_trsase/Diguanyl_cyclase"/>
</dbReference>
<evidence type="ECO:0000256" key="3">
    <source>
        <dbReference type="SAM" id="Phobius"/>
    </source>
</evidence>
<name>A0A5C4L540_9HYPH</name>
<dbReference type="EMBL" id="VDDA01000067">
    <property type="protein sequence ID" value="TNC05172.1"/>
    <property type="molecule type" value="Genomic_DNA"/>
</dbReference>
<dbReference type="PROSITE" id="PS50887">
    <property type="entry name" value="GGDEF"/>
    <property type="match status" value="1"/>
</dbReference>
<dbReference type="Pfam" id="PF22588">
    <property type="entry name" value="dCache_1_like"/>
    <property type="match status" value="1"/>
</dbReference>
<dbReference type="SUPFAM" id="SSF55073">
    <property type="entry name" value="Nucleotide cyclase"/>
    <property type="match status" value="1"/>
</dbReference>
<dbReference type="FunFam" id="3.30.70.270:FF:000001">
    <property type="entry name" value="Diguanylate cyclase domain protein"/>
    <property type="match status" value="1"/>
</dbReference>
<accession>A0A5C4L540</accession>
<dbReference type="Gene3D" id="3.30.70.270">
    <property type="match status" value="1"/>
</dbReference>
<dbReference type="CDD" id="cd12915">
    <property type="entry name" value="PDC2_DGC_like"/>
    <property type="match status" value="1"/>
</dbReference>
<reference evidence="5 6" key="1">
    <citation type="submission" date="2019-06" db="EMBL/GenBank/DDBJ databases">
        <title>Genome of Methylobacterium sp. 17Sr1-39.</title>
        <authorList>
            <person name="Seo T."/>
        </authorList>
    </citation>
    <scope>NUCLEOTIDE SEQUENCE [LARGE SCALE GENOMIC DNA]</scope>
    <source>
        <strain evidence="5 6">17Sr1-39</strain>
    </source>
</reference>
<feature type="transmembrane region" description="Helical" evidence="3">
    <location>
        <begin position="300"/>
        <end position="321"/>
    </location>
</feature>
<dbReference type="EC" id="2.7.7.65" evidence="1"/>
<protein>
    <recommendedName>
        <fullName evidence="1">diguanylate cyclase</fullName>
        <ecNumber evidence="1">2.7.7.65</ecNumber>
    </recommendedName>
</protein>
<comment type="catalytic activity">
    <reaction evidence="2">
        <text>2 GTP = 3',3'-c-di-GMP + 2 diphosphate</text>
        <dbReference type="Rhea" id="RHEA:24898"/>
        <dbReference type="ChEBI" id="CHEBI:33019"/>
        <dbReference type="ChEBI" id="CHEBI:37565"/>
        <dbReference type="ChEBI" id="CHEBI:58805"/>
        <dbReference type="EC" id="2.7.7.65"/>
    </reaction>
</comment>
<dbReference type="NCBIfam" id="TIGR00254">
    <property type="entry name" value="GGDEF"/>
    <property type="match status" value="1"/>
</dbReference>
<sequence>MLAHQLMYEAPMRACLLLLQRLTQRKLAILGLAATLLLATASAMMVLQMRQSAWDQVARTSLNLLEITENAIDRNIELYDLSLQAVVEGLQNPRIEGIPYDLRHLILFDRSSTANGLGAILALDTQGNVFMDSASQVPRRLQLDDRDFFRVHKERPDAGLYIGEPTRTQKDSRLIIPFSRRLAYADGAFAGVVVGAIDVAYFDTLLRRLSIDPGSSVALFRADGVMLARNPSNTKTIGQNIAGSAHFHHYLEQDTGQFVATAKVDGIERFYTFSRIGSRPLIINVNVSVAAIQAIWRPKAIGISAIVLILCLGITGLTLLLQRELERRMHAERAAVSANQELARLATTDGLTGLPNRRHFDTMYEQLWSQAEQSGEMLSLLLIDADRFKRYNDTYGHLAGDEVLRTIARCLKREVSGPDEVACRIGGEEFGVLLLGPTHREVASRAEYIRQAIARTQIPHRGQDGGFVTVSIGVVSITQNKHTTQRECFAAADAALYEAKRQGRDCVRIQFNTN</sequence>
<dbReference type="GO" id="GO:0005886">
    <property type="term" value="C:plasma membrane"/>
    <property type="evidence" value="ECO:0007669"/>
    <property type="project" value="TreeGrafter"/>
</dbReference>
<dbReference type="PANTHER" id="PTHR45138">
    <property type="entry name" value="REGULATORY COMPONENTS OF SENSORY TRANSDUCTION SYSTEM"/>
    <property type="match status" value="1"/>
</dbReference>
<dbReference type="AlphaFoldDB" id="A0A5C4L540"/>
<evidence type="ECO:0000256" key="2">
    <source>
        <dbReference type="ARBA" id="ARBA00034247"/>
    </source>
</evidence>
<organism evidence="5 6">
    <name type="scientific">Methylobacterium terricola</name>
    <dbReference type="NCBI Taxonomy" id="2583531"/>
    <lineage>
        <taxon>Bacteria</taxon>
        <taxon>Pseudomonadati</taxon>
        <taxon>Pseudomonadota</taxon>
        <taxon>Alphaproteobacteria</taxon>
        <taxon>Hyphomicrobiales</taxon>
        <taxon>Methylobacteriaceae</taxon>
        <taxon>Methylobacterium</taxon>
    </lineage>
</organism>